<dbReference type="InterPro" id="IPR055647">
    <property type="entry name" value="DUF7223"/>
</dbReference>
<dbReference type="Pfam" id="PF22974">
    <property type="entry name" value="DUF7029"/>
    <property type="match status" value="1"/>
</dbReference>
<gene>
    <name evidence="4" type="ORF">BP5796_13216</name>
</gene>
<proteinExistence type="predicted"/>
<reference evidence="4 5" key="1">
    <citation type="journal article" date="2018" name="IMA Fungus">
        <title>IMA Genome-F 9: Draft genome sequence of Annulohypoxylon stygium, Aspergillus mulundensis, Berkeleyomyces basicola (syn. Thielaviopsis basicola), Ceratocystis smalleyi, two Cercospora beticola strains, Coleophoma cylindrospora, Fusarium fracticaudum, Phialophora cf. hyalina, and Morchella septimelata.</title>
        <authorList>
            <person name="Wingfield B.D."/>
            <person name="Bills G.F."/>
            <person name="Dong Y."/>
            <person name="Huang W."/>
            <person name="Nel W.J."/>
            <person name="Swalarsk-Parry B.S."/>
            <person name="Vaghefi N."/>
            <person name="Wilken P.M."/>
            <person name="An Z."/>
            <person name="de Beer Z.W."/>
            <person name="De Vos L."/>
            <person name="Chen L."/>
            <person name="Duong T.A."/>
            <person name="Gao Y."/>
            <person name="Hammerbacher A."/>
            <person name="Kikkert J.R."/>
            <person name="Li Y."/>
            <person name="Li H."/>
            <person name="Li K."/>
            <person name="Li Q."/>
            <person name="Liu X."/>
            <person name="Ma X."/>
            <person name="Naidoo K."/>
            <person name="Pethybridge S.J."/>
            <person name="Sun J."/>
            <person name="Steenkamp E.T."/>
            <person name="van der Nest M.A."/>
            <person name="van Wyk S."/>
            <person name="Wingfield M.J."/>
            <person name="Xiong C."/>
            <person name="Yue Q."/>
            <person name="Zhang X."/>
        </authorList>
    </citation>
    <scope>NUCLEOTIDE SEQUENCE [LARGE SCALE GENOMIC DNA]</scope>
    <source>
        <strain evidence="4 5">BP5796</strain>
    </source>
</reference>
<name>A0A3D8Q4Q8_9HELO</name>
<dbReference type="InterPro" id="IPR054293">
    <property type="entry name" value="DUF7029"/>
</dbReference>
<evidence type="ECO:0000313" key="4">
    <source>
        <dbReference type="EMBL" id="RDW56394.1"/>
    </source>
</evidence>
<accession>A0A3D8Q4Q8</accession>
<dbReference type="AlphaFoldDB" id="A0A3D8Q4Q8"/>
<protein>
    <submittedName>
        <fullName evidence="4">Uncharacterized protein</fullName>
    </submittedName>
</protein>
<comment type="caution">
    <text evidence="4">The sequence shown here is derived from an EMBL/GenBank/DDBJ whole genome shotgun (WGS) entry which is preliminary data.</text>
</comment>
<evidence type="ECO:0000313" key="5">
    <source>
        <dbReference type="Proteomes" id="UP000256328"/>
    </source>
</evidence>
<dbReference type="Pfam" id="PF23865">
    <property type="entry name" value="DUF7223"/>
    <property type="match status" value="1"/>
</dbReference>
<evidence type="ECO:0000259" key="2">
    <source>
        <dbReference type="Pfam" id="PF22974"/>
    </source>
</evidence>
<keyword evidence="1" id="KW-0732">Signal</keyword>
<feature type="domain" description="DUF7029" evidence="2">
    <location>
        <begin position="178"/>
        <end position="275"/>
    </location>
</feature>
<dbReference type="Proteomes" id="UP000256328">
    <property type="component" value="Unassembled WGS sequence"/>
</dbReference>
<organism evidence="4 5">
    <name type="scientific">Coleophoma crateriformis</name>
    <dbReference type="NCBI Taxonomy" id="565419"/>
    <lineage>
        <taxon>Eukaryota</taxon>
        <taxon>Fungi</taxon>
        <taxon>Dikarya</taxon>
        <taxon>Ascomycota</taxon>
        <taxon>Pezizomycotina</taxon>
        <taxon>Leotiomycetes</taxon>
        <taxon>Helotiales</taxon>
        <taxon>Dermateaceae</taxon>
        <taxon>Coleophoma</taxon>
    </lineage>
</organism>
<dbReference type="EMBL" id="PDLN01000028">
    <property type="protein sequence ID" value="RDW56394.1"/>
    <property type="molecule type" value="Genomic_DNA"/>
</dbReference>
<evidence type="ECO:0000256" key="1">
    <source>
        <dbReference type="SAM" id="SignalP"/>
    </source>
</evidence>
<feature type="domain" description="DUF7223" evidence="3">
    <location>
        <begin position="492"/>
        <end position="644"/>
    </location>
</feature>
<feature type="chain" id="PRO_5017798389" evidence="1">
    <location>
        <begin position="23"/>
        <end position="919"/>
    </location>
</feature>
<dbReference type="OrthoDB" id="3515070at2759"/>
<sequence>MPKLPGFSALCVAAVHFLVVNAFVARENEARYDIDIEIETVYSTTEVVTRTAYVEDCPSDLPTDLVTLTQVAYVVPTGLPVEYDHTVTETETFMLAEDIMTHMPPATTAVVEFISSQAEPTQTFAAPEATLQPAVLFNIDLKNLTNLIPCDNHDLYYTADGVADPSTDHGYALLNANYSAVAVVLEHSAFVASVTCQSTALNVTFTTEEAFQVVQQSWSEPETFILVTHTFGCSEVPANDTTSRTFFKIFGVAFSGLSAIVTALEVPFEEAINEVEMSWGTYNPNPDNALPTLTDSFGQPLATPLATALASPVPSLVPACGAPPAPTISGFPAAACGDDFDYTLDSLLGFVSFGDSTFSATLQSVAPGLDDYQLKDYQNTSLAIRGPVIEKRFFGFFKFLKKIAKAAVNLVKSIPAVIKTVVKTAVAVVKVGIAIVTAVATGVVNPSVDETFNINLGPKNLVKSPFGDAYQLFQKTGTSKGGAATGSVAGYCVGCGVTGMARVQGKMSFSILQAKLTEGSVGINGNIKAGLGFGIHAEATYSDTFTREIISIPIGGFSIPKIVTIGPVIALDVDLNVDVKAVGDLLITAEASLPNFAAKLDLVDSKKSSQTGFEPKITTKFSVTGEIVASANLGVPLTVGVGITIPIISEGPSGRKLIAVKSRPGIKATAQYSIANKVINQKPCNNGVALNVTVTEDTTLDFFGLAKVNLYNYESPPLISTCLSLSKAKATPKPRLLHRRQAGNNAGSSTIVPTATTLSAVIDNSPTDAAFKSLESLAVSNNAALASGTNNANGLNYTTATDSTGKYLLAAGDNGNFYVETKSVGRVDGATIFALSDNIIVTDESDRFIFYYPDTMAKFGVSRVRLGNDTTFPKTADIVSLVPLDFDDSAVTPGVYVAVGTTQGTNAAKTYFYPVICNY</sequence>
<evidence type="ECO:0000259" key="3">
    <source>
        <dbReference type="Pfam" id="PF23865"/>
    </source>
</evidence>
<keyword evidence="5" id="KW-1185">Reference proteome</keyword>
<feature type="signal peptide" evidence="1">
    <location>
        <begin position="1"/>
        <end position="22"/>
    </location>
</feature>